<accession>A1ZZ18</accession>
<organism evidence="1 2">
    <name type="scientific">Microscilla marina ATCC 23134</name>
    <dbReference type="NCBI Taxonomy" id="313606"/>
    <lineage>
        <taxon>Bacteria</taxon>
        <taxon>Pseudomonadati</taxon>
        <taxon>Bacteroidota</taxon>
        <taxon>Cytophagia</taxon>
        <taxon>Cytophagales</taxon>
        <taxon>Microscillaceae</taxon>
        <taxon>Microscilla</taxon>
    </lineage>
</organism>
<dbReference type="Proteomes" id="UP000004095">
    <property type="component" value="Unassembled WGS sequence"/>
</dbReference>
<comment type="caution">
    <text evidence="1">The sequence shown here is derived from an EMBL/GenBank/DDBJ whole genome shotgun (WGS) entry which is preliminary data.</text>
</comment>
<keyword evidence="2" id="KW-1185">Reference proteome</keyword>
<name>A1ZZ18_MICM2</name>
<dbReference type="AlphaFoldDB" id="A1ZZ18"/>
<evidence type="ECO:0000313" key="2">
    <source>
        <dbReference type="Proteomes" id="UP000004095"/>
    </source>
</evidence>
<reference evidence="1 2" key="1">
    <citation type="submission" date="2007-01" db="EMBL/GenBank/DDBJ databases">
        <authorList>
            <person name="Haygood M."/>
            <person name="Podell S."/>
            <person name="Anderson C."/>
            <person name="Hopkinson B."/>
            <person name="Roe K."/>
            <person name="Barbeau K."/>
            <person name="Gaasterland T."/>
            <person name="Ferriera S."/>
            <person name="Johnson J."/>
            <person name="Kravitz S."/>
            <person name="Beeson K."/>
            <person name="Sutton G."/>
            <person name="Rogers Y.-H."/>
            <person name="Friedman R."/>
            <person name="Frazier M."/>
            <person name="Venter J.C."/>
        </authorList>
    </citation>
    <scope>NUCLEOTIDE SEQUENCE [LARGE SCALE GENOMIC DNA]</scope>
    <source>
        <strain evidence="1 2">ATCC 23134</strain>
    </source>
</reference>
<protein>
    <submittedName>
        <fullName evidence="1">Uncharacterized protein</fullName>
    </submittedName>
</protein>
<evidence type="ECO:0000313" key="1">
    <source>
        <dbReference type="EMBL" id="EAY24398.1"/>
    </source>
</evidence>
<gene>
    <name evidence="1" type="ORF">M23134_07193</name>
</gene>
<dbReference type="RefSeq" id="WP_002704959.1">
    <property type="nucleotide sequence ID" value="NZ_AAWS01000071.1"/>
</dbReference>
<proteinExistence type="predicted"/>
<sequence>MEQSNSDIKYYNLLAEIPWGWHPHKGLQRFFDLIVFDEDMLVLSNEPEKLYTKDDFNHYYNTAYANKKLIAPHIRYYLPEYLLIFYDTSCIRYTVQKENHPYLVNSNRLYVYYLATNQLKEIKLVQSEKDINYSQLDAWIDLKTQLVHIKGIQALDIQYSPIDFQNSIERPIGNKPPGYFNRVFKKPTTKIDEYSFDLTGNCLSYKSQETSIQTILEALPTNEIPLGYQQNSVEFNINTGLNYEYIYQYAVFEPTLEEVSNIVVEPSQNYIYISRPVNSKTPHVITVEQWKFGEKRPKQIFSFKIPIELVEKQHKLFPSDPEGYRKYYWDLVYIDQDQKFYFSGRGNYSPFFIAYKPSGQIFFSIPPLEAFPVIQPSPEKPNKPKASDFINPSSSQYEQAIQVWRANFEAWRAKSPHQALFLEDEQEKVESWVAPAHQWHYDENKQKLYIPVMGADSLFIVEVSYS</sequence>
<dbReference type="EMBL" id="AAWS01000071">
    <property type="protein sequence ID" value="EAY24398.1"/>
    <property type="molecule type" value="Genomic_DNA"/>
</dbReference>